<evidence type="ECO:0000313" key="1">
    <source>
        <dbReference type="EMBL" id="VEV98227.1"/>
    </source>
</evidence>
<sequence>MLPVLVKINQRKESNMSDISKNVIEASFSTNPKEVHRKYAVAAALEVIAARAPAMTSTGQLEHEMSKLSKYADQIQAALKAE</sequence>
<protein>
    <submittedName>
        <fullName evidence="1">Uncharacterized protein</fullName>
    </submittedName>
</protein>
<organism evidence="1">
    <name type="scientific">Pseudomonas marincola</name>
    <dbReference type="NCBI Taxonomy" id="437900"/>
    <lineage>
        <taxon>Bacteria</taxon>
        <taxon>Pseudomonadati</taxon>
        <taxon>Pseudomonadota</taxon>
        <taxon>Gammaproteobacteria</taxon>
        <taxon>Pseudomonadales</taxon>
        <taxon>Pseudomonadaceae</taxon>
        <taxon>Pseudomonas</taxon>
    </lineage>
</organism>
<proteinExistence type="predicted"/>
<dbReference type="EMBL" id="LR215729">
    <property type="protein sequence ID" value="VEV98227.1"/>
    <property type="molecule type" value="Genomic_DNA"/>
</dbReference>
<gene>
    <name evidence="1" type="ORF">PMYSY11_3183</name>
</gene>
<name>A0A653E646_9PSED</name>
<accession>A0A653E646</accession>
<dbReference type="AlphaFoldDB" id="A0A653E646"/>
<reference evidence="1" key="1">
    <citation type="submission" date="2019-02" db="EMBL/GenBank/DDBJ databases">
        <authorList>
            <consortium name="Genoscope - CEA"/>
            <person name="William W."/>
        </authorList>
    </citation>
    <scope>NUCLEOTIDE SEQUENCE [LARGE SCALE GENOMIC DNA]</scope>
    <source>
        <strain evidence="1">YSy11</strain>
    </source>
</reference>